<protein>
    <submittedName>
        <fullName evidence="1">Uncharacterized protein</fullName>
    </submittedName>
</protein>
<gene>
    <name evidence="1" type="ORF">Q604_UNBC17343G0001</name>
</gene>
<name>W1X8C8_9ZZZZ</name>
<organism evidence="1">
    <name type="scientific">human gut metagenome</name>
    <dbReference type="NCBI Taxonomy" id="408170"/>
    <lineage>
        <taxon>unclassified sequences</taxon>
        <taxon>metagenomes</taxon>
        <taxon>organismal metagenomes</taxon>
    </lineage>
</organism>
<proteinExistence type="predicted"/>
<dbReference type="EMBL" id="AZMM01017343">
    <property type="protein sequence ID" value="ETJ26533.1"/>
    <property type="molecule type" value="Genomic_DNA"/>
</dbReference>
<evidence type="ECO:0000313" key="1">
    <source>
        <dbReference type="EMBL" id="ETJ26533.1"/>
    </source>
</evidence>
<sequence>MWYKARETNQEDKYKWQKYVTLQV</sequence>
<dbReference type="AlphaFoldDB" id="W1X8C8"/>
<feature type="non-terminal residue" evidence="1">
    <location>
        <position position="24"/>
    </location>
</feature>
<comment type="caution">
    <text evidence="1">The sequence shown here is derived from an EMBL/GenBank/DDBJ whole genome shotgun (WGS) entry which is preliminary data.</text>
</comment>
<reference evidence="1" key="1">
    <citation type="submission" date="2013-12" db="EMBL/GenBank/DDBJ databases">
        <title>A Varibaculum cambriense genome reconstructed from a premature infant gut community with otherwise low bacterial novelty that shifts toward anaerobic metabolism during the third week of life.</title>
        <authorList>
            <person name="Brown C.T."/>
            <person name="Sharon I."/>
            <person name="Thomas B.C."/>
            <person name="Castelle C.J."/>
            <person name="Morowitz M.J."/>
            <person name="Banfield J.F."/>
        </authorList>
    </citation>
    <scope>NUCLEOTIDE SEQUENCE</scope>
</reference>
<accession>W1X8C8</accession>